<dbReference type="PANTHER" id="PTHR43718">
    <property type="entry name" value="LON PROTEASE"/>
    <property type="match status" value="1"/>
</dbReference>
<sequence length="1080" mass="124782">MNIAFSNMHINKIGMKNKLSVNSEKNNSQEIMIVFDKKIIFFRDVIQKTIIHVQKNKMLDILGVNDVNSCIATASGINERIRNIRDSLKTCSQSSKEDLINSVQDLNNELSSLIKSYGTESFEDYITVCLGNIDSLFINKEQSSKYELLKKFFHPTQYKILSTKNSEEICLDSSKNFECSDISHIFKQFHTRVYGIRVYIHHMPTNKHVAVYGIIDDVMVQFLQNSYIDNKLFFIKSEISEKEEFRESGFNRFLDSLTLKDYLINNAIEICNKYISYQTQYKLLKQKNLSCIVRDFIQNDLYTRRNTLIFLLIISTDYDNKYMAYLLYDLLSNDANTSVDTMEQTILFDSFPWYIKQYFKEAIKKTVQYTNSLTNFDISKIPLEQQICLMKTTDTVKEKAMIKLKEVKSKTEDSGSKARQYLDGLLKIPFGIYKKEPIMDVMQENKNFMKELLETQQVIDWIPNYNRKNVYTSIDILLFIKELESNISKISNRELLINKVKAFLSSKKKTTISSIIIKINDWLEHYKNMNVTYETIIYNTKSKKELLSRLFDFLQLCDIHQLYSVLTIVDFDINVTFYNKMNRIKDNFISITKYIKSVKTTLDDAVYGHEKAKIQIERIIGQWINGEQDGYCFGFEGPPGVGKTSLAKHGLSKCLTDENGVSRPFAMIQMGGDSNGSTLHGHNYTYVGSTWGNIVQILIDKKCMNPIIFIDELDKISKTEHGREIIGILTHLLDPTQNDSFQDKYFSGVDFDLSKALFILSYNDVDSIDKILLDRIHRIQFLNLSLEEKLIITKTHILPEIYKKMGLQDIIYIDDECITYIIDEYTSEPGVRKLKEIIFEIIGEVNIKILKYEFAETPIHIKINDIKNIYLKDRHELKKIEIHRENRIGVINGLWANSMGRGGILPIQVKFFPSNLFLQLKLTGMQGDVMKESMYVANTLAWSLTSNENRTIITELYEKTKHGIHVHCPEGAVPKDGPSAGAAITSVIYSLLNQKKIKHNIAITGEISLDGSVTEIGGLDVKFLGGIKSGVNEFIYPEENQRDFVKFMEKYKDTKLIDNILFHSVKTIQDVFSIIFENDK</sequence>
<keyword evidence="1" id="KW-0645">Protease</keyword>
<dbReference type="PROSITE" id="PS51786">
    <property type="entry name" value="LON_PROTEOLYTIC"/>
    <property type="match status" value="1"/>
</dbReference>
<dbReference type="InterPro" id="IPR003593">
    <property type="entry name" value="AAA+_ATPase"/>
</dbReference>
<dbReference type="InterPro" id="IPR003959">
    <property type="entry name" value="ATPase_AAA_core"/>
</dbReference>
<dbReference type="GO" id="GO:0005524">
    <property type="term" value="F:ATP binding"/>
    <property type="evidence" value="ECO:0007669"/>
    <property type="project" value="UniProtKB-KW"/>
</dbReference>
<evidence type="ECO:0000256" key="4">
    <source>
        <dbReference type="ARBA" id="ARBA00022825"/>
    </source>
</evidence>
<proteinExistence type="predicted"/>
<evidence type="ECO:0000313" key="7">
    <source>
        <dbReference type="EMBL" id="QHS85593.1"/>
    </source>
</evidence>
<dbReference type="GO" id="GO:0016887">
    <property type="term" value="F:ATP hydrolysis activity"/>
    <property type="evidence" value="ECO:0007669"/>
    <property type="project" value="InterPro"/>
</dbReference>
<dbReference type="Gene3D" id="3.30.230.10">
    <property type="match status" value="1"/>
</dbReference>
<dbReference type="AlphaFoldDB" id="A0A6C0B2A1"/>
<dbReference type="InterPro" id="IPR054594">
    <property type="entry name" value="Lon_lid"/>
</dbReference>
<dbReference type="SUPFAM" id="SSF54211">
    <property type="entry name" value="Ribosomal protein S5 domain 2-like"/>
    <property type="match status" value="1"/>
</dbReference>
<dbReference type="EMBL" id="MN739045">
    <property type="protein sequence ID" value="QHS85593.1"/>
    <property type="molecule type" value="Genomic_DNA"/>
</dbReference>
<name>A0A6C0B2A1_9ZZZZ</name>
<protein>
    <recommendedName>
        <fullName evidence="6">Lon proteolytic domain-containing protein</fullName>
    </recommendedName>
</protein>
<evidence type="ECO:0000256" key="2">
    <source>
        <dbReference type="ARBA" id="ARBA00022741"/>
    </source>
</evidence>
<feature type="domain" description="Lon proteolytic" evidence="6">
    <location>
        <begin position="885"/>
        <end position="1078"/>
    </location>
</feature>
<dbReference type="Pfam" id="PF22667">
    <property type="entry name" value="Lon_lid"/>
    <property type="match status" value="1"/>
</dbReference>
<keyword evidence="5" id="KW-0067">ATP-binding</keyword>
<dbReference type="InterPro" id="IPR008269">
    <property type="entry name" value="Lon_proteolytic"/>
</dbReference>
<dbReference type="Gene3D" id="1.10.8.60">
    <property type="match status" value="1"/>
</dbReference>
<dbReference type="PROSITE" id="PS01046">
    <property type="entry name" value="LON_SER"/>
    <property type="match status" value="1"/>
</dbReference>
<dbReference type="InterPro" id="IPR027417">
    <property type="entry name" value="P-loop_NTPase"/>
</dbReference>
<keyword evidence="2" id="KW-0547">Nucleotide-binding</keyword>
<dbReference type="InterPro" id="IPR020568">
    <property type="entry name" value="Ribosomal_Su5_D2-typ_SF"/>
</dbReference>
<organism evidence="7">
    <name type="scientific">viral metagenome</name>
    <dbReference type="NCBI Taxonomy" id="1070528"/>
    <lineage>
        <taxon>unclassified sequences</taxon>
        <taxon>metagenomes</taxon>
        <taxon>organismal metagenomes</taxon>
    </lineage>
</organism>
<dbReference type="InterPro" id="IPR014721">
    <property type="entry name" value="Ribsml_uS5_D2-typ_fold_subgr"/>
</dbReference>
<dbReference type="Pfam" id="PF00004">
    <property type="entry name" value="AAA"/>
    <property type="match status" value="1"/>
</dbReference>
<dbReference type="PANTHER" id="PTHR43718:SF2">
    <property type="entry name" value="LON PROTEASE HOMOLOG, MITOCHONDRIAL"/>
    <property type="match status" value="1"/>
</dbReference>
<evidence type="ECO:0000256" key="3">
    <source>
        <dbReference type="ARBA" id="ARBA00022801"/>
    </source>
</evidence>
<dbReference type="SMART" id="SM00382">
    <property type="entry name" value="AAA"/>
    <property type="match status" value="1"/>
</dbReference>
<dbReference type="InterPro" id="IPR008268">
    <property type="entry name" value="Peptidase_S16_AS"/>
</dbReference>
<evidence type="ECO:0000256" key="5">
    <source>
        <dbReference type="ARBA" id="ARBA00022840"/>
    </source>
</evidence>
<dbReference type="Gene3D" id="3.40.50.300">
    <property type="entry name" value="P-loop containing nucleotide triphosphate hydrolases"/>
    <property type="match status" value="1"/>
</dbReference>
<keyword evidence="4" id="KW-0720">Serine protease</keyword>
<accession>A0A6C0B2A1</accession>
<evidence type="ECO:0000259" key="6">
    <source>
        <dbReference type="PROSITE" id="PS51786"/>
    </source>
</evidence>
<reference evidence="7" key="1">
    <citation type="journal article" date="2020" name="Nature">
        <title>Giant virus diversity and host interactions through global metagenomics.</title>
        <authorList>
            <person name="Schulz F."/>
            <person name="Roux S."/>
            <person name="Paez-Espino D."/>
            <person name="Jungbluth S."/>
            <person name="Walsh D.A."/>
            <person name="Denef V.J."/>
            <person name="McMahon K.D."/>
            <person name="Konstantinidis K.T."/>
            <person name="Eloe-Fadrosh E.A."/>
            <person name="Kyrpides N.C."/>
            <person name="Woyke T."/>
        </authorList>
    </citation>
    <scope>NUCLEOTIDE SEQUENCE</scope>
    <source>
        <strain evidence="7">GVMAG-M-3300009182-78</strain>
    </source>
</reference>
<dbReference type="InterPro" id="IPR027065">
    <property type="entry name" value="Lon_Prtase"/>
</dbReference>
<dbReference type="GO" id="GO:0006515">
    <property type="term" value="P:protein quality control for misfolded or incompletely synthesized proteins"/>
    <property type="evidence" value="ECO:0007669"/>
    <property type="project" value="TreeGrafter"/>
</dbReference>
<dbReference type="GO" id="GO:0004176">
    <property type="term" value="F:ATP-dependent peptidase activity"/>
    <property type="evidence" value="ECO:0007669"/>
    <property type="project" value="InterPro"/>
</dbReference>
<dbReference type="Pfam" id="PF05362">
    <property type="entry name" value="Lon_C"/>
    <property type="match status" value="1"/>
</dbReference>
<dbReference type="GO" id="GO:0004252">
    <property type="term" value="F:serine-type endopeptidase activity"/>
    <property type="evidence" value="ECO:0007669"/>
    <property type="project" value="InterPro"/>
</dbReference>
<keyword evidence="3" id="KW-0378">Hydrolase</keyword>
<evidence type="ECO:0000256" key="1">
    <source>
        <dbReference type="ARBA" id="ARBA00022670"/>
    </source>
</evidence>
<dbReference type="SUPFAM" id="SSF52540">
    <property type="entry name" value="P-loop containing nucleoside triphosphate hydrolases"/>
    <property type="match status" value="1"/>
</dbReference>
<dbReference type="PRINTS" id="PR00830">
    <property type="entry name" value="ENDOLAPTASE"/>
</dbReference>